<sequence length="299" mass="33140">MMPRVIDLEDQSSCSLAECADALAANCFDPMDEESLHHGAGCLRGLGNNATFLGDILVRNLADRHREETDGQCYGPQSLILSDHRGNCFLRANIWPGAEDHVLQASGRSPFLYDMPHDHNFHFLTLGYFGPGYWSDYYEYEYAEVAGYRGEPVRLKPMGRQRLEEGKLMLYRAYRDVHRQLPADALSVSINIMHANPALGWLDQYRFDIEGGKLGAIISHGSTDAFLRVAVAMADDESLNLAESFVASHPSDQMRLTASDALASRFTDVAGRDAFWAKMEQSGSRMVAAEATAQRAALA</sequence>
<name>A0ABU8SBS5_9SPHN</name>
<evidence type="ECO:0000313" key="2">
    <source>
        <dbReference type="Proteomes" id="UP001379235"/>
    </source>
</evidence>
<accession>A0ABU8SBS5</accession>
<organism evidence="1 2">
    <name type="scientific">Novosphingobium aquae</name>
    <dbReference type="NCBI Taxonomy" id="3133435"/>
    <lineage>
        <taxon>Bacteria</taxon>
        <taxon>Pseudomonadati</taxon>
        <taxon>Pseudomonadota</taxon>
        <taxon>Alphaproteobacteria</taxon>
        <taxon>Sphingomonadales</taxon>
        <taxon>Sphingomonadaceae</taxon>
        <taxon>Novosphingobium</taxon>
    </lineage>
</organism>
<gene>
    <name evidence="1" type="ORF">WG900_13920</name>
</gene>
<comment type="caution">
    <text evidence="1">The sequence shown here is derived from an EMBL/GenBank/DDBJ whole genome shotgun (WGS) entry which is preliminary data.</text>
</comment>
<keyword evidence="2" id="KW-1185">Reference proteome</keyword>
<protein>
    <submittedName>
        <fullName evidence="1">Transposase</fullName>
    </submittedName>
</protein>
<dbReference type="RefSeq" id="WP_339967875.1">
    <property type="nucleotide sequence ID" value="NZ_JBBHJY010000007.1"/>
</dbReference>
<evidence type="ECO:0000313" key="1">
    <source>
        <dbReference type="EMBL" id="MEJ6011016.1"/>
    </source>
</evidence>
<proteinExistence type="predicted"/>
<reference evidence="1 2" key="1">
    <citation type="submission" date="2024-03" db="EMBL/GenBank/DDBJ databases">
        <authorList>
            <person name="Jo J.-H."/>
        </authorList>
    </citation>
    <scope>NUCLEOTIDE SEQUENCE [LARGE SCALE GENOMIC DNA]</scope>
    <source>
        <strain evidence="1 2">AS3R-12</strain>
    </source>
</reference>
<dbReference type="EMBL" id="JBBHJY010000007">
    <property type="protein sequence ID" value="MEJ6011016.1"/>
    <property type="molecule type" value="Genomic_DNA"/>
</dbReference>
<dbReference type="Proteomes" id="UP001379235">
    <property type="component" value="Unassembled WGS sequence"/>
</dbReference>